<evidence type="ECO:0000256" key="5">
    <source>
        <dbReference type="ARBA" id="ARBA00023163"/>
    </source>
</evidence>
<keyword evidence="8" id="KW-1185">Reference proteome</keyword>
<organism evidence="7 8">
    <name type="scientific">Armatimonas rosea</name>
    <dbReference type="NCBI Taxonomy" id="685828"/>
    <lineage>
        <taxon>Bacteria</taxon>
        <taxon>Bacillati</taxon>
        <taxon>Armatimonadota</taxon>
        <taxon>Armatimonadia</taxon>
        <taxon>Armatimonadales</taxon>
        <taxon>Armatimonadaceae</taxon>
        <taxon>Armatimonas</taxon>
    </lineage>
</organism>
<dbReference type="InterPro" id="IPR007627">
    <property type="entry name" value="RNA_pol_sigma70_r2"/>
</dbReference>
<evidence type="ECO:0000313" key="7">
    <source>
        <dbReference type="EMBL" id="MBB6048268.1"/>
    </source>
</evidence>
<dbReference type="NCBIfam" id="TIGR02937">
    <property type="entry name" value="sigma70-ECF"/>
    <property type="match status" value="1"/>
</dbReference>
<comment type="similarity">
    <text evidence="1">Belongs to the sigma-70 factor family. ECF subfamily.</text>
</comment>
<dbReference type="SUPFAM" id="SSF88946">
    <property type="entry name" value="Sigma2 domain of RNA polymerase sigma factors"/>
    <property type="match status" value="1"/>
</dbReference>
<keyword evidence="3" id="KW-0731">Sigma factor</keyword>
<dbReference type="Pfam" id="PF04542">
    <property type="entry name" value="Sigma70_r2"/>
    <property type="match status" value="1"/>
</dbReference>
<dbReference type="PANTHER" id="PTHR43133">
    <property type="entry name" value="RNA POLYMERASE ECF-TYPE SIGMA FACTO"/>
    <property type="match status" value="1"/>
</dbReference>
<dbReference type="InterPro" id="IPR013324">
    <property type="entry name" value="RNA_pol_sigma_r3/r4-like"/>
</dbReference>
<feature type="domain" description="RNA polymerase sigma-70 region 2" evidence="6">
    <location>
        <begin position="28"/>
        <end position="94"/>
    </location>
</feature>
<accession>A0A7W9SLX3</accession>
<dbReference type="PANTHER" id="PTHR43133:SF8">
    <property type="entry name" value="RNA POLYMERASE SIGMA FACTOR HI_1459-RELATED"/>
    <property type="match status" value="1"/>
</dbReference>
<dbReference type="EMBL" id="JACHGW010000001">
    <property type="protein sequence ID" value="MBB6048268.1"/>
    <property type="molecule type" value="Genomic_DNA"/>
</dbReference>
<proteinExistence type="inferred from homology"/>
<evidence type="ECO:0000256" key="2">
    <source>
        <dbReference type="ARBA" id="ARBA00023015"/>
    </source>
</evidence>
<dbReference type="AlphaFoldDB" id="A0A7W9SLX3"/>
<gene>
    <name evidence="7" type="ORF">HNQ39_000030</name>
</gene>
<dbReference type="Gene3D" id="1.10.1740.10">
    <property type="match status" value="1"/>
</dbReference>
<evidence type="ECO:0000259" key="6">
    <source>
        <dbReference type="Pfam" id="PF04542"/>
    </source>
</evidence>
<comment type="caution">
    <text evidence="7">The sequence shown here is derived from an EMBL/GenBank/DDBJ whole genome shotgun (WGS) entry which is preliminary data.</text>
</comment>
<reference evidence="7 8" key="1">
    <citation type="submission" date="2020-08" db="EMBL/GenBank/DDBJ databases">
        <title>Genomic Encyclopedia of Type Strains, Phase IV (KMG-IV): sequencing the most valuable type-strain genomes for metagenomic binning, comparative biology and taxonomic classification.</title>
        <authorList>
            <person name="Goeker M."/>
        </authorList>
    </citation>
    <scope>NUCLEOTIDE SEQUENCE [LARGE SCALE GENOMIC DNA]</scope>
    <source>
        <strain evidence="7 8">DSM 23562</strain>
    </source>
</reference>
<dbReference type="Proteomes" id="UP000520814">
    <property type="component" value="Unassembled WGS sequence"/>
</dbReference>
<sequence>MRRLTPQTPDPELLRAYRAGELRAWDLLVARYEVLVCAIPRRMGLSASDVEDVAQTVFIALLNHVDKLQQESRLSAWLVTTAKRESWRLVQRQRTRRLTELPETETSTLEQLPDSEDAALPEASVIALEEQHLVRQALSQLLERCRELLTLLYKDDPPLAYALIAERLGIPVGSIGPQRARCLERLKKILHTLDF</sequence>
<protein>
    <submittedName>
        <fullName evidence="7">RNA polymerase sigma factor (Sigma-70 family)</fullName>
    </submittedName>
</protein>
<dbReference type="GO" id="GO:0016987">
    <property type="term" value="F:sigma factor activity"/>
    <property type="evidence" value="ECO:0007669"/>
    <property type="project" value="UniProtKB-KW"/>
</dbReference>
<evidence type="ECO:0000256" key="4">
    <source>
        <dbReference type="ARBA" id="ARBA00023125"/>
    </source>
</evidence>
<evidence type="ECO:0000313" key="8">
    <source>
        <dbReference type="Proteomes" id="UP000520814"/>
    </source>
</evidence>
<evidence type="ECO:0000256" key="3">
    <source>
        <dbReference type="ARBA" id="ARBA00023082"/>
    </source>
</evidence>
<dbReference type="Gene3D" id="1.10.10.10">
    <property type="entry name" value="Winged helix-like DNA-binding domain superfamily/Winged helix DNA-binding domain"/>
    <property type="match status" value="1"/>
</dbReference>
<name>A0A7W9SLX3_ARMRO</name>
<keyword evidence="5" id="KW-0804">Transcription</keyword>
<dbReference type="InterPro" id="IPR039425">
    <property type="entry name" value="RNA_pol_sigma-70-like"/>
</dbReference>
<dbReference type="GO" id="GO:0003677">
    <property type="term" value="F:DNA binding"/>
    <property type="evidence" value="ECO:0007669"/>
    <property type="project" value="UniProtKB-KW"/>
</dbReference>
<dbReference type="InterPro" id="IPR014284">
    <property type="entry name" value="RNA_pol_sigma-70_dom"/>
</dbReference>
<dbReference type="InterPro" id="IPR036388">
    <property type="entry name" value="WH-like_DNA-bd_sf"/>
</dbReference>
<dbReference type="SUPFAM" id="SSF88659">
    <property type="entry name" value="Sigma3 and sigma4 domains of RNA polymerase sigma factors"/>
    <property type="match status" value="1"/>
</dbReference>
<dbReference type="RefSeq" id="WP_184191694.1">
    <property type="nucleotide sequence ID" value="NZ_JACHGW010000001.1"/>
</dbReference>
<keyword evidence="4" id="KW-0238">DNA-binding</keyword>
<dbReference type="GO" id="GO:0006352">
    <property type="term" value="P:DNA-templated transcription initiation"/>
    <property type="evidence" value="ECO:0007669"/>
    <property type="project" value="InterPro"/>
</dbReference>
<dbReference type="InterPro" id="IPR013325">
    <property type="entry name" value="RNA_pol_sigma_r2"/>
</dbReference>
<evidence type="ECO:0000256" key="1">
    <source>
        <dbReference type="ARBA" id="ARBA00010641"/>
    </source>
</evidence>
<keyword evidence="2" id="KW-0805">Transcription regulation</keyword>